<reference evidence="1" key="1">
    <citation type="submission" date="2017-10" db="EMBL/GenBank/DDBJ databases">
        <title>Genome sequence of cellulolytic Lachnospiraceae bacterium XHS1971 isolated from hotspring sediment.</title>
        <authorList>
            <person name="Vasudevan G."/>
            <person name="Joshi A.J."/>
            <person name="Hivarkar S."/>
            <person name="Lanjekar V.B."/>
            <person name="Dhakephalkar P.K."/>
            <person name="Dagar S."/>
        </authorList>
    </citation>
    <scope>NUCLEOTIDE SEQUENCE</scope>
    <source>
        <strain evidence="1">XHS1971</strain>
    </source>
</reference>
<dbReference type="Proteomes" id="UP000224460">
    <property type="component" value="Unassembled WGS sequence"/>
</dbReference>
<comment type="caution">
    <text evidence="1">The sequence shown here is derived from an EMBL/GenBank/DDBJ whole genome shotgun (WGS) entry which is preliminary data.</text>
</comment>
<accession>A0AC61DFI9</accession>
<evidence type="ECO:0000313" key="1">
    <source>
        <dbReference type="EMBL" id="PHV71665.1"/>
    </source>
</evidence>
<gene>
    <name evidence="1" type="ORF">CS063_03640</name>
</gene>
<name>A0AC61DFI9_9FIRM</name>
<dbReference type="EMBL" id="PEDL01000002">
    <property type="protein sequence ID" value="PHV71665.1"/>
    <property type="molecule type" value="Genomic_DNA"/>
</dbReference>
<evidence type="ECO:0000313" key="2">
    <source>
        <dbReference type="Proteomes" id="UP000224460"/>
    </source>
</evidence>
<organism evidence="1 2">
    <name type="scientific">Sporanaerobium hydrogeniformans</name>
    <dbReference type="NCBI Taxonomy" id="3072179"/>
    <lineage>
        <taxon>Bacteria</taxon>
        <taxon>Bacillati</taxon>
        <taxon>Bacillota</taxon>
        <taxon>Clostridia</taxon>
        <taxon>Lachnospirales</taxon>
        <taxon>Lachnospiraceae</taxon>
        <taxon>Sporanaerobium</taxon>
    </lineage>
</organism>
<keyword evidence="2" id="KW-1185">Reference proteome</keyword>
<sequence length="439" mass="51058">MGNEYIWSLFEIAITLMEVYLFNVFLENFLSHKKKIPNYWDWLGIILIAIVNLKFNSIAAFSLKVVVVILVYIIFSHLLYEGGLKIKFIYSVLFLLSVAIIDITVFQLTTIFLKVDYKEVLMQDTAYRIVVCILTKLVLFILIKSVYRPKGKKVSLIPQNIWRLIFFIFITGIISLLVISEIIMCASKNVEENFSLVIIALSIFICNIVVFFSFEEVCDYFIKSKEYELVEYQNQMLTRAVKENEEYQKEARKMHHDFNNHLSCIDMLLQMNNIEKARKYIQNMLVSTNENKMLIRLGNEIAEAVVNQKYQLAHKQGIAFQVEGSLDEKIPIEAVDLCALLSNALDNAIEASLKIEEEKDRSIYLQIKPYKDYLMIQVRNAVAEEVNVKNLKTSKEDKNRHGIGMLSMKSVVEKYEGYLKYTCENKYFNLSMMLKVVNV</sequence>
<proteinExistence type="predicted"/>
<protein>
    <submittedName>
        <fullName evidence="1">Uncharacterized protein</fullName>
    </submittedName>
</protein>